<protein>
    <submittedName>
        <fullName evidence="3">Uncharacterized protein</fullName>
    </submittedName>
</protein>
<comment type="caution">
    <text evidence="3">The sequence shown here is derived from an EMBL/GenBank/DDBJ whole genome shotgun (WGS) entry which is preliminary data.</text>
</comment>
<proteinExistence type="predicted"/>
<evidence type="ECO:0000313" key="3">
    <source>
        <dbReference type="EMBL" id="KAJ8872287.1"/>
    </source>
</evidence>
<reference evidence="3 4" key="1">
    <citation type="submission" date="2023-02" db="EMBL/GenBank/DDBJ databases">
        <title>LHISI_Scaffold_Assembly.</title>
        <authorList>
            <person name="Stuart O.P."/>
            <person name="Cleave R."/>
            <person name="Magrath M.J.L."/>
            <person name="Mikheyev A.S."/>
        </authorList>
    </citation>
    <scope>NUCLEOTIDE SEQUENCE [LARGE SCALE GENOMIC DNA]</scope>
    <source>
        <strain evidence="3">Daus_M_001</strain>
        <tissue evidence="3">Leg muscle</tissue>
    </source>
</reference>
<feature type="compositionally biased region" description="Low complexity" evidence="1">
    <location>
        <begin position="8"/>
        <end position="30"/>
    </location>
</feature>
<organism evidence="3 4">
    <name type="scientific">Dryococelus australis</name>
    <dbReference type="NCBI Taxonomy" id="614101"/>
    <lineage>
        <taxon>Eukaryota</taxon>
        <taxon>Metazoa</taxon>
        <taxon>Ecdysozoa</taxon>
        <taxon>Arthropoda</taxon>
        <taxon>Hexapoda</taxon>
        <taxon>Insecta</taxon>
        <taxon>Pterygota</taxon>
        <taxon>Neoptera</taxon>
        <taxon>Polyneoptera</taxon>
        <taxon>Phasmatodea</taxon>
        <taxon>Verophasmatodea</taxon>
        <taxon>Anareolatae</taxon>
        <taxon>Phasmatidae</taxon>
        <taxon>Eurycanthinae</taxon>
        <taxon>Dryococelus</taxon>
    </lineage>
</organism>
<name>A0ABQ9GJT9_9NEOP</name>
<accession>A0ABQ9GJT9</accession>
<evidence type="ECO:0000256" key="1">
    <source>
        <dbReference type="SAM" id="MobiDB-lite"/>
    </source>
</evidence>
<keyword evidence="2" id="KW-1133">Transmembrane helix</keyword>
<dbReference type="Proteomes" id="UP001159363">
    <property type="component" value="Chromosome 10"/>
</dbReference>
<evidence type="ECO:0000256" key="2">
    <source>
        <dbReference type="SAM" id="Phobius"/>
    </source>
</evidence>
<gene>
    <name evidence="3" type="ORF">PR048_025889</name>
</gene>
<keyword evidence="2" id="KW-0812">Transmembrane</keyword>
<keyword evidence="4" id="KW-1185">Reference proteome</keyword>
<keyword evidence="2" id="KW-0472">Membrane</keyword>
<sequence>MPSMYRVTAMPSTSRATTTPSTSSATATLSTSGTTATPLALRLDALDLTTVIKSGFCGVGSTARAEWLDRVILQPAEYALWGDVGGGGRKCVLFLRDPWAGIAKRSIRLIAGVHGLGELFFQTKTCSGLGGGEGVCGQDRCPQFSRKCSLDREQFRTSVVGRLLWPRLVGRGRHFGEATLLLLDKDVGVRVLLQRAPGRQLLRQEARAIAVVLQPTTHTPRSPPLARADIADYIRGRARQIKAYTFHTERGGAVVTHWISVRENPGSITGPAILTLAFHGFPKSLQPNAGHGSITKAITDSFPISLPCATYTVSNDLAVDETWLEEKVTRPQKCSLYRERPILGRSVGGHSLEAEGLALVQVVVAFTLAFFVSLRRRTASHFRGRQLLANGDPLPRSEADLDRGERREYDDIWAALNIEVSRANEGEARVGETGDSRENPPIMGIVRHDSHLRKSGDPVGDLTRFALVGGERGNRSATAAPCDVGNSQFCHA</sequence>
<evidence type="ECO:0000313" key="4">
    <source>
        <dbReference type="Proteomes" id="UP001159363"/>
    </source>
</evidence>
<feature type="region of interest" description="Disordered" evidence="1">
    <location>
        <begin position="1"/>
        <end position="30"/>
    </location>
</feature>
<feature type="transmembrane region" description="Helical" evidence="2">
    <location>
        <begin position="356"/>
        <end position="374"/>
    </location>
</feature>
<dbReference type="EMBL" id="JARBHB010000011">
    <property type="protein sequence ID" value="KAJ8872287.1"/>
    <property type="molecule type" value="Genomic_DNA"/>
</dbReference>